<reference evidence="1" key="1">
    <citation type="journal article" date="2020" name="mSystems">
        <title>Genome- and Community-Level Interaction Insights into Carbon Utilization and Element Cycling Functions of Hydrothermarchaeota in Hydrothermal Sediment.</title>
        <authorList>
            <person name="Zhou Z."/>
            <person name="Liu Y."/>
            <person name="Xu W."/>
            <person name="Pan J."/>
            <person name="Luo Z.H."/>
            <person name="Li M."/>
        </authorList>
    </citation>
    <scope>NUCLEOTIDE SEQUENCE [LARGE SCALE GENOMIC DNA]</scope>
    <source>
        <strain evidence="1">SpSt-906</strain>
    </source>
</reference>
<proteinExistence type="predicted"/>
<gene>
    <name evidence="1" type="ORF">ENX07_07095</name>
</gene>
<comment type="caution">
    <text evidence="1">The sequence shown here is derived from an EMBL/GenBank/DDBJ whole genome shotgun (WGS) entry which is preliminary data.</text>
</comment>
<dbReference type="AlphaFoldDB" id="A0A7C3YTH2"/>
<dbReference type="EMBL" id="DTMQ01000042">
    <property type="protein sequence ID" value="HGE99813.1"/>
    <property type="molecule type" value="Genomic_DNA"/>
</dbReference>
<evidence type="ECO:0008006" key="2">
    <source>
        <dbReference type="Google" id="ProtNLM"/>
    </source>
</evidence>
<accession>A0A7C3YTH2</accession>
<organism evidence="1">
    <name type="scientific">candidate division WOR-3 bacterium</name>
    <dbReference type="NCBI Taxonomy" id="2052148"/>
    <lineage>
        <taxon>Bacteria</taxon>
        <taxon>Bacteria division WOR-3</taxon>
    </lineage>
</organism>
<sequence length="359" mass="41996">MRDKHWLILFLSSLFLFCQKSPVGFDEMERGEVSHFQETILPKETLSFGIFYPCGSASSLFLGKNEKYESRILISFPLIDSQRQNITKVILWLYPNDTFHYHFRIYPLTTQWSGDATWRMASSDVQWLNPGGDFLNILIGEGMVQKDSFPLEIPINLLDTILGSTGLILIPEVNPKILSFKKTARLTFFYGDKERTFLPQLSTSIINFLDTIPPNSFNLGSGYVFRTYLLYPFLLEKEKKIAEGELLLSLDLSDSYYLRDTLEIAVFQLKENFWTRRERTAYDERPIAKKTVILPNDTIFSIPIKNLLENWQKEPEKNFGVYLSLYPQSQFPSYLRIKNDTLSFRIRFTYIPKVRERFP</sequence>
<protein>
    <recommendedName>
        <fullName evidence="2">DNRLRE domain-containing protein</fullName>
    </recommendedName>
</protein>
<name>A0A7C3YTH2_UNCW3</name>
<evidence type="ECO:0000313" key="1">
    <source>
        <dbReference type="EMBL" id="HGE99813.1"/>
    </source>
</evidence>